<dbReference type="PROSITE" id="PS51751">
    <property type="entry name" value="EXPERA"/>
    <property type="match status" value="1"/>
</dbReference>
<feature type="transmembrane region" description="Helical" evidence="7">
    <location>
        <begin position="81"/>
        <end position="102"/>
    </location>
</feature>
<comment type="subcellular location">
    <subcellularLocation>
        <location evidence="1">Endoplasmic reticulum membrane</location>
        <topology evidence="1">Multi-pass membrane protein</topology>
    </subcellularLocation>
</comment>
<gene>
    <name evidence="9" type="ORF">VTJ49DRAFT_5987</name>
</gene>
<feature type="transmembrane region" description="Helical" evidence="7">
    <location>
        <begin position="155"/>
        <end position="174"/>
    </location>
</feature>
<dbReference type="InterPro" id="IPR051987">
    <property type="entry name" value="Sigma-2_receptor-like"/>
</dbReference>
<feature type="transmembrane region" description="Helical" evidence="7">
    <location>
        <begin position="114"/>
        <end position="135"/>
    </location>
</feature>
<dbReference type="Pfam" id="PF05241">
    <property type="entry name" value="EBP"/>
    <property type="match status" value="1"/>
</dbReference>
<dbReference type="PIRSF" id="PIRSF031032">
    <property type="entry name" value="TMP_97_prd"/>
    <property type="match status" value="1"/>
</dbReference>
<evidence type="ECO:0000256" key="2">
    <source>
        <dbReference type="ARBA" id="ARBA00009096"/>
    </source>
</evidence>
<keyword evidence="5 7" id="KW-1133">Transmembrane helix</keyword>
<keyword evidence="6 7" id="KW-0472">Membrane</keyword>
<dbReference type="EMBL" id="JAZGSY010000053">
    <property type="protein sequence ID" value="KAL1842108.1"/>
    <property type="molecule type" value="Genomic_DNA"/>
</dbReference>
<protein>
    <recommendedName>
        <fullName evidence="7">Efficient mitochondria targeting-associated protein 19</fullName>
    </recommendedName>
</protein>
<evidence type="ECO:0000256" key="4">
    <source>
        <dbReference type="ARBA" id="ARBA00022824"/>
    </source>
</evidence>
<sequence>MATYNKTAKNEAWLAWFLMQLPIILFMDLLEAIWPAWVYQPAGSPLHFFWGVKEWYIQKYNDPILQWTPETSSGHDNWIRLFLYLELAFLLPTTLYGVYRLGVQRRGTSGADELLFFAYAFEMALTTLVCIHNTFYLDDALYPAEVKREMQLQLYGPFLVIPIIGAVDMASRILGRIKAADAAVGEKKSQ</sequence>
<proteinExistence type="inferred from homology"/>
<evidence type="ECO:0000256" key="1">
    <source>
        <dbReference type="ARBA" id="ARBA00004477"/>
    </source>
</evidence>
<evidence type="ECO:0000256" key="7">
    <source>
        <dbReference type="PIRNR" id="PIRNR031032"/>
    </source>
</evidence>
<evidence type="ECO:0000313" key="10">
    <source>
        <dbReference type="Proteomes" id="UP001583172"/>
    </source>
</evidence>
<dbReference type="PANTHER" id="PTHR31204">
    <property type="entry name" value="SIGMA INTRACELLULAR RECEPTOR 2"/>
    <property type="match status" value="1"/>
</dbReference>
<evidence type="ECO:0000256" key="3">
    <source>
        <dbReference type="ARBA" id="ARBA00022692"/>
    </source>
</evidence>
<comment type="similarity">
    <text evidence="2">Belongs to the TMEM97/sigma-2 receptor family.</text>
</comment>
<dbReference type="InterPro" id="IPR016964">
    <property type="entry name" value="Sigma2_recept"/>
</dbReference>
<evidence type="ECO:0000256" key="5">
    <source>
        <dbReference type="ARBA" id="ARBA00022989"/>
    </source>
</evidence>
<evidence type="ECO:0000313" key="9">
    <source>
        <dbReference type="EMBL" id="KAL1842108.1"/>
    </source>
</evidence>
<accession>A0ABR3VJN5</accession>
<feature type="domain" description="EXPERA" evidence="8">
    <location>
        <begin position="9"/>
        <end position="166"/>
    </location>
</feature>
<evidence type="ECO:0000256" key="6">
    <source>
        <dbReference type="ARBA" id="ARBA00023136"/>
    </source>
</evidence>
<reference evidence="9 10" key="1">
    <citation type="journal article" date="2024" name="Commun. Biol.">
        <title>Comparative genomic analysis of thermophilic fungi reveals convergent evolutionary adaptations and gene losses.</title>
        <authorList>
            <person name="Steindorff A.S."/>
            <person name="Aguilar-Pontes M.V."/>
            <person name="Robinson A.J."/>
            <person name="Andreopoulos B."/>
            <person name="LaButti K."/>
            <person name="Kuo A."/>
            <person name="Mondo S."/>
            <person name="Riley R."/>
            <person name="Otillar R."/>
            <person name="Haridas S."/>
            <person name="Lipzen A."/>
            <person name="Grimwood J."/>
            <person name="Schmutz J."/>
            <person name="Clum A."/>
            <person name="Reid I.D."/>
            <person name="Moisan M.C."/>
            <person name="Butler G."/>
            <person name="Nguyen T.T.M."/>
            <person name="Dewar K."/>
            <person name="Conant G."/>
            <person name="Drula E."/>
            <person name="Henrissat B."/>
            <person name="Hansel C."/>
            <person name="Singer S."/>
            <person name="Hutchinson M.I."/>
            <person name="de Vries R.P."/>
            <person name="Natvig D.O."/>
            <person name="Powell A.J."/>
            <person name="Tsang A."/>
            <person name="Grigoriev I.V."/>
        </authorList>
    </citation>
    <scope>NUCLEOTIDE SEQUENCE [LARGE SCALE GENOMIC DNA]</scope>
    <source>
        <strain evidence="9 10">CBS 620.91</strain>
    </source>
</reference>
<name>A0ABR3VJN5_HUMIN</name>
<keyword evidence="3 7" id="KW-0812">Transmembrane</keyword>
<organism evidence="9 10">
    <name type="scientific">Humicola insolens</name>
    <name type="common">Soft-rot fungus</name>
    <dbReference type="NCBI Taxonomy" id="85995"/>
    <lineage>
        <taxon>Eukaryota</taxon>
        <taxon>Fungi</taxon>
        <taxon>Dikarya</taxon>
        <taxon>Ascomycota</taxon>
        <taxon>Pezizomycotina</taxon>
        <taxon>Sordariomycetes</taxon>
        <taxon>Sordariomycetidae</taxon>
        <taxon>Sordariales</taxon>
        <taxon>Chaetomiaceae</taxon>
        <taxon>Mycothermus</taxon>
    </lineage>
</organism>
<keyword evidence="4 7" id="KW-0256">Endoplasmic reticulum</keyword>
<feature type="transmembrane region" description="Helical" evidence="7">
    <location>
        <begin position="12"/>
        <end position="37"/>
    </location>
</feature>
<dbReference type="InterPro" id="IPR033118">
    <property type="entry name" value="EXPERA"/>
</dbReference>
<dbReference type="Proteomes" id="UP001583172">
    <property type="component" value="Unassembled WGS sequence"/>
</dbReference>
<keyword evidence="10" id="KW-1185">Reference proteome</keyword>
<dbReference type="PANTHER" id="PTHR31204:SF1">
    <property type="entry name" value="SIGMA INTRACELLULAR RECEPTOR 2"/>
    <property type="match status" value="1"/>
</dbReference>
<evidence type="ECO:0000259" key="8">
    <source>
        <dbReference type="PROSITE" id="PS51751"/>
    </source>
</evidence>
<comment type="caution">
    <text evidence="9">The sequence shown here is derived from an EMBL/GenBank/DDBJ whole genome shotgun (WGS) entry which is preliminary data.</text>
</comment>